<dbReference type="SMART" id="SM00220">
    <property type="entry name" value="S_TKc"/>
    <property type="match status" value="1"/>
</dbReference>
<gene>
    <name evidence="2" type="ORF">TWF694_004487</name>
</gene>
<reference evidence="2 3" key="1">
    <citation type="submission" date="2019-10" db="EMBL/GenBank/DDBJ databases">
        <authorList>
            <person name="Palmer J.M."/>
        </authorList>
    </citation>
    <scope>NUCLEOTIDE SEQUENCE [LARGE SCALE GENOMIC DNA]</scope>
    <source>
        <strain evidence="2 3">TWF694</strain>
    </source>
</reference>
<accession>A0AAV9X1F4</accession>
<dbReference type="InterPro" id="IPR000719">
    <property type="entry name" value="Prot_kinase_dom"/>
</dbReference>
<dbReference type="PROSITE" id="PS50011">
    <property type="entry name" value="PROTEIN_KINASE_DOM"/>
    <property type="match status" value="2"/>
</dbReference>
<dbReference type="GO" id="GO:0004672">
    <property type="term" value="F:protein kinase activity"/>
    <property type="evidence" value="ECO:0007669"/>
    <property type="project" value="InterPro"/>
</dbReference>
<sequence>MESSEGDICTRINELLCECADGDAIASDSGVRKFIPLQSLYKLLTKEEIEKAVAACITKDEGIPFYQQTDTVDWIFIHGKRVFAILVALGHQEHLILRFIERDFQTVDEKLPFPLDLLKEIIPTLATEFFEKQWEFVSPIWSKNVIHREIPPGIRLPFTYNTKIDAGGFGDIYEIRLHPDHQTVALLPGEGDQRIVRKEFKSALFERSESASSGSVENDYIRELRNLSILNELKHPNIIELLTSYTYNRKHNLIFPFIQGGNLGTFFRHERPESFRLDETFLTALCGLSSAIEKIHYYTLERLNIELIGCHYDLKPKNIFVSNGTFVLGDFGLSKLKQSSEAPKDLYEGGGGDYLAPECEDFNEGFMKNAINQSSDIWSFGCVIAEVLTYMRRGADGVGEFRTKRRVKIGSSRMSAFHAGIGKSNPGVASWLPQLAEDKTVYSKPMVRLIKSMLDLDPDARPNARHVTTRLRYITVHAYYSSVQDLYNTLLVKMPWSFEAYAEFKRIKSWGSVLNSVASELDDDWTLRLTDKMDLVAIYKCLGKIQEELGLIIQRCENMLSPLFTSLRLLGDELYDHLPRDLEMRAKALWEIEMVSSEDLGELLKTVEAVGTVNKRISTLARIKRMTILAANTTVATDLRVDPKFIKKLGPCSSHTHALVSSGRNSERNVLIEWILYADHETSFFEKLVARIEALAALLNSTNPADFRILHCSGFVHESTDSAFGLIFDFPQKPDLVPKSLVDIIKETSNLRERPTLGSRFQLALDLALSLFGFHKVGWLHKSISPYNVLFFINLRTTKAARWLENPHMTGFNHSRQDDALAFTLGPDGNEAISRYYHPQYSQNSKPQVAYRIEFDYYSLGLVLLEIGLWDTLDEIVKKRKRKYGSKDEMLQDLKKARVPLLGHFMGKDYQDAVNACLSGLGGLEGGDTAVLQFKFEKEVVERLRRCSA</sequence>
<dbReference type="AlphaFoldDB" id="A0AAV9X1F4"/>
<dbReference type="Pfam" id="PF24476">
    <property type="entry name" value="DUF7580"/>
    <property type="match status" value="1"/>
</dbReference>
<dbReference type="Gene3D" id="3.30.200.20">
    <property type="entry name" value="Phosphorylase Kinase, domain 1"/>
    <property type="match status" value="1"/>
</dbReference>
<dbReference type="InterPro" id="IPR056002">
    <property type="entry name" value="DUF7580"/>
</dbReference>
<feature type="domain" description="Protein kinase" evidence="1">
    <location>
        <begin position="158"/>
        <end position="480"/>
    </location>
</feature>
<feature type="domain" description="Protein kinase" evidence="1">
    <location>
        <begin position="643"/>
        <end position="949"/>
    </location>
</feature>
<keyword evidence="3" id="KW-1185">Reference proteome</keyword>
<dbReference type="Gene3D" id="1.10.510.10">
    <property type="entry name" value="Transferase(Phosphotransferase) domain 1"/>
    <property type="match status" value="2"/>
</dbReference>
<evidence type="ECO:0000259" key="1">
    <source>
        <dbReference type="PROSITE" id="PS50011"/>
    </source>
</evidence>
<name>A0AAV9X1F4_9PEZI</name>
<comment type="caution">
    <text evidence="2">The sequence shown here is derived from an EMBL/GenBank/DDBJ whole genome shotgun (WGS) entry which is preliminary data.</text>
</comment>
<dbReference type="Pfam" id="PF00069">
    <property type="entry name" value="Pkinase"/>
    <property type="match status" value="1"/>
</dbReference>
<dbReference type="InterPro" id="IPR011009">
    <property type="entry name" value="Kinase-like_dom_sf"/>
</dbReference>
<dbReference type="GO" id="GO:0005524">
    <property type="term" value="F:ATP binding"/>
    <property type="evidence" value="ECO:0007669"/>
    <property type="project" value="InterPro"/>
</dbReference>
<evidence type="ECO:0000313" key="2">
    <source>
        <dbReference type="EMBL" id="KAK6527504.1"/>
    </source>
</evidence>
<protein>
    <recommendedName>
        <fullName evidence="1">Protein kinase domain-containing protein</fullName>
    </recommendedName>
</protein>
<dbReference type="PANTHER" id="PTHR37542">
    <property type="entry name" value="HELO DOMAIN-CONTAINING PROTEIN-RELATED"/>
    <property type="match status" value="1"/>
</dbReference>
<dbReference type="Proteomes" id="UP001365542">
    <property type="component" value="Unassembled WGS sequence"/>
</dbReference>
<evidence type="ECO:0000313" key="3">
    <source>
        <dbReference type="Proteomes" id="UP001365542"/>
    </source>
</evidence>
<proteinExistence type="predicted"/>
<dbReference type="EMBL" id="JAVHJO010000015">
    <property type="protein sequence ID" value="KAK6527504.1"/>
    <property type="molecule type" value="Genomic_DNA"/>
</dbReference>
<dbReference type="PANTHER" id="PTHR37542:SF3">
    <property type="entry name" value="PRION-INHIBITION AND PROPAGATION HELO DOMAIN-CONTAINING PROTEIN"/>
    <property type="match status" value="1"/>
</dbReference>
<organism evidence="2 3">
    <name type="scientific">Orbilia ellipsospora</name>
    <dbReference type="NCBI Taxonomy" id="2528407"/>
    <lineage>
        <taxon>Eukaryota</taxon>
        <taxon>Fungi</taxon>
        <taxon>Dikarya</taxon>
        <taxon>Ascomycota</taxon>
        <taxon>Pezizomycotina</taxon>
        <taxon>Orbiliomycetes</taxon>
        <taxon>Orbiliales</taxon>
        <taxon>Orbiliaceae</taxon>
        <taxon>Orbilia</taxon>
    </lineage>
</organism>
<dbReference type="CDD" id="cd00180">
    <property type="entry name" value="PKc"/>
    <property type="match status" value="1"/>
</dbReference>
<dbReference type="SUPFAM" id="SSF56112">
    <property type="entry name" value="Protein kinase-like (PK-like)"/>
    <property type="match status" value="2"/>
</dbReference>